<feature type="compositionally biased region" description="Basic and acidic residues" evidence="1">
    <location>
        <begin position="101"/>
        <end position="128"/>
    </location>
</feature>
<keyword evidence="3" id="KW-1185">Reference proteome</keyword>
<accession>A0ABR2TZ08</accession>
<organism evidence="2 3">
    <name type="scientific">Hibiscus sabdariffa</name>
    <name type="common">roselle</name>
    <dbReference type="NCBI Taxonomy" id="183260"/>
    <lineage>
        <taxon>Eukaryota</taxon>
        <taxon>Viridiplantae</taxon>
        <taxon>Streptophyta</taxon>
        <taxon>Embryophyta</taxon>
        <taxon>Tracheophyta</taxon>
        <taxon>Spermatophyta</taxon>
        <taxon>Magnoliopsida</taxon>
        <taxon>eudicotyledons</taxon>
        <taxon>Gunneridae</taxon>
        <taxon>Pentapetalae</taxon>
        <taxon>rosids</taxon>
        <taxon>malvids</taxon>
        <taxon>Malvales</taxon>
        <taxon>Malvaceae</taxon>
        <taxon>Malvoideae</taxon>
        <taxon>Hibiscus</taxon>
    </lineage>
</organism>
<gene>
    <name evidence="2" type="ORF">V6N11_017794</name>
</gene>
<protein>
    <submittedName>
        <fullName evidence="2">Uncharacterized protein</fullName>
    </submittedName>
</protein>
<reference evidence="2 3" key="1">
    <citation type="journal article" date="2024" name="G3 (Bethesda)">
        <title>Genome assembly of Hibiscus sabdariffa L. provides insights into metabolisms of medicinal natural products.</title>
        <authorList>
            <person name="Kim T."/>
        </authorList>
    </citation>
    <scope>NUCLEOTIDE SEQUENCE [LARGE SCALE GENOMIC DNA]</scope>
    <source>
        <strain evidence="2">TK-2024</strain>
        <tissue evidence="2">Old leaves</tissue>
    </source>
</reference>
<proteinExistence type="predicted"/>
<feature type="compositionally biased region" description="Basic residues" evidence="1">
    <location>
        <begin position="85"/>
        <end position="100"/>
    </location>
</feature>
<name>A0ABR2TZ08_9ROSI</name>
<sequence>MVGPSSPSQGKDQNSQQIHAHNLAPRTQGHAVAQPRGKADPHSVPLAKGRTRARQLPPIAGRKRGGTSHKNIATRATQYGDKPSQRGKPRLHPGHRQRPKVARERARGSCLKTLERNATREPAMETKARNPPYQLATTQPASSTRRTDQGLPAAIHELPTPRVPAPCEGLGPAPCMPQEGPH</sequence>
<feature type="region of interest" description="Disordered" evidence="1">
    <location>
        <begin position="1"/>
        <end position="182"/>
    </location>
</feature>
<feature type="compositionally biased region" description="Polar residues" evidence="1">
    <location>
        <begin position="1"/>
        <end position="19"/>
    </location>
</feature>
<dbReference type="Proteomes" id="UP001396334">
    <property type="component" value="Unassembled WGS sequence"/>
</dbReference>
<feature type="compositionally biased region" description="Polar residues" evidence="1">
    <location>
        <begin position="68"/>
        <end position="77"/>
    </location>
</feature>
<dbReference type="EMBL" id="JBBPBN010000004">
    <property type="protein sequence ID" value="KAK9042731.1"/>
    <property type="molecule type" value="Genomic_DNA"/>
</dbReference>
<evidence type="ECO:0000313" key="3">
    <source>
        <dbReference type="Proteomes" id="UP001396334"/>
    </source>
</evidence>
<feature type="compositionally biased region" description="Polar residues" evidence="1">
    <location>
        <begin position="135"/>
        <end position="144"/>
    </location>
</feature>
<evidence type="ECO:0000256" key="1">
    <source>
        <dbReference type="SAM" id="MobiDB-lite"/>
    </source>
</evidence>
<comment type="caution">
    <text evidence="2">The sequence shown here is derived from an EMBL/GenBank/DDBJ whole genome shotgun (WGS) entry which is preliminary data.</text>
</comment>
<evidence type="ECO:0000313" key="2">
    <source>
        <dbReference type="EMBL" id="KAK9042731.1"/>
    </source>
</evidence>